<comment type="caution">
    <text evidence="6">The sequence shown here is derived from an EMBL/GenBank/DDBJ whole genome shotgun (WGS) entry which is preliminary data.</text>
</comment>
<dbReference type="Proteomes" id="UP000444721">
    <property type="component" value="Unassembled WGS sequence"/>
</dbReference>
<dbReference type="RefSeq" id="XP_044560575.1">
    <property type="nucleotide sequence ID" value="XM_044708686.1"/>
</dbReference>
<dbReference type="OMA" id="IIICQHI"/>
<dbReference type="EMBL" id="VFQX01000043">
    <property type="protein sequence ID" value="KAF0975862.1"/>
    <property type="molecule type" value="Genomic_DNA"/>
</dbReference>
<dbReference type="FunFam" id="3.40.50.10580:FF:000004">
    <property type="entry name" value="V-type proton ATPase subunit F"/>
    <property type="match status" value="1"/>
</dbReference>
<organism evidence="6 7">
    <name type="scientific">Naegleria fowleri</name>
    <name type="common">Brain eating amoeba</name>
    <dbReference type="NCBI Taxonomy" id="5763"/>
    <lineage>
        <taxon>Eukaryota</taxon>
        <taxon>Discoba</taxon>
        <taxon>Heterolobosea</taxon>
        <taxon>Tetramitia</taxon>
        <taxon>Eutetramitia</taxon>
        <taxon>Vahlkampfiidae</taxon>
        <taxon>Naegleria</taxon>
    </lineage>
</organism>
<dbReference type="SUPFAM" id="SSF159468">
    <property type="entry name" value="AtpF-like"/>
    <property type="match status" value="1"/>
</dbReference>
<dbReference type="AlphaFoldDB" id="A0A6A5BLX2"/>
<keyword evidence="4 5" id="KW-0406">Ion transport</keyword>
<dbReference type="OrthoDB" id="10261947at2759"/>
<comment type="subunit">
    <text evidence="5">V-ATPase is a heteromultimeric enzyme made up of two complexes: the ATP-hydrolytic V1 complex and the proton translocation V0 complex.</text>
</comment>
<dbReference type="Pfam" id="PF01990">
    <property type="entry name" value="ATP-synt_F"/>
    <property type="match status" value="1"/>
</dbReference>
<reference evidence="6 7" key="1">
    <citation type="journal article" date="2019" name="Sci. Rep.">
        <title>Nanopore sequencing improves the draft genome of the human pathogenic amoeba Naegleria fowleri.</title>
        <authorList>
            <person name="Liechti N."/>
            <person name="Schurch N."/>
            <person name="Bruggmann R."/>
            <person name="Wittwer M."/>
        </authorList>
    </citation>
    <scope>NUCLEOTIDE SEQUENCE [LARGE SCALE GENOMIC DNA]</scope>
    <source>
        <strain evidence="6 7">ATCC 30894</strain>
    </source>
</reference>
<evidence type="ECO:0000313" key="6">
    <source>
        <dbReference type="EMBL" id="KAF0975862.1"/>
    </source>
</evidence>
<dbReference type="VEuPathDB" id="AmoebaDB:NfTy_052300"/>
<comment type="similarity">
    <text evidence="1 5">Belongs to the V-ATPase F subunit family.</text>
</comment>
<dbReference type="PIRSF" id="PIRSF015945">
    <property type="entry name" value="ATPase_V1_F_euk"/>
    <property type="match status" value="1"/>
</dbReference>
<evidence type="ECO:0000256" key="2">
    <source>
        <dbReference type="ARBA" id="ARBA00022448"/>
    </source>
</evidence>
<keyword evidence="2 5" id="KW-0813">Transport</keyword>
<dbReference type="InterPro" id="IPR036906">
    <property type="entry name" value="ATPase_V1_fsu_sf"/>
</dbReference>
<evidence type="ECO:0000256" key="1">
    <source>
        <dbReference type="ARBA" id="ARBA00010148"/>
    </source>
</evidence>
<dbReference type="GO" id="GO:0033180">
    <property type="term" value="C:proton-transporting V-type ATPase, V1 domain"/>
    <property type="evidence" value="ECO:0007669"/>
    <property type="project" value="InterPro"/>
</dbReference>
<evidence type="ECO:0000256" key="4">
    <source>
        <dbReference type="ARBA" id="ARBA00023065"/>
    </source>
</evidence>
<dbReference type="GeneID" id="68112407"/>
<dbReference type="Gene3D" id="3.40.50.10580">
    <property type="entry name" value="ATPase, V1 complex, subunit F"/>
    <property type="match status" value="1"/>
</dbReference>
<protein>
    <recommendedName>
        <fullName evidence="5">V-type proton ATPase subunit F</fullName>
    </recommendedName>
</protein>
<name>A0A6A5BLX2_NAEFO</name>
<proteinExistence type="inferred from homology"/>
<gene>
    <name evidence="6" type="ORF">FDP41_005189</name>
</gene>
<dbReference type="VEuPathDB" id="AmoebaDB:NF0104410"/>
<dbReference type="VEuPathDB" id="AmoebaDB:FDP41_005189"/>
<evidence type="ECO:0000313" key="7">
    <source>
        <dbReference type="Proteomes" id="UP000444721"/>
    </source>
</evidence>
<evidence type="ECO:0000256" key="3">
    <source>
        <dbReference type="ARBA" id="ARBA00022781"/>
    </source>
</evidence>
<dbReference type="PANTHER" id="PTHR13861">
    <property type="entry name" value="VACUOLAR ATP SYNTHASE SUBUNIT F"/>
    <property type="match status" value="1"/>
</dbReference>
<keyword evidence="7" id="KW-1185">Reference proteome</keyword>
<dbReference type="NCBIfam" id="TIGR01101">
    <property type="entry name" value="V_ATP_synt_F"/>
    <property type="match status" value="1"/>
</dbReference>
<dbReference type="PANTHER" id="PTHR13861:SF2">
    <property type="entry name" value="V-TYPE PROTON ATPASE SUBUNIT F"/>
    <property type="match status" value="1"/>
</dbReference>
<keyword evidence="3 5" id="KW-0375">Hydrogen ion transport</keyword>
<evidence type="ECO:0000256" key="5">
    <source>
        <dbReference type="PIRNR" id="PIRNR015945"/>
    </source>
</evidence>
<comment type="function">
    <text evidence="5">Subunit of the V1 complex of vacuolar(H+)-ATPase (V-ATPase), a multisubunit enzyme composed of a peripheral complex (V1) that hydrolyzes ATP and a membrane integral complex (V0) that translocates protons. V-ATPase is responsible for acidifying and maintaining the pH of intracellular compartments.</text>
</comment>
<dbReference type="InterPro" id="IPR005772">
    <property type="entry name" value="ATPase_V1-cplx_fsu_euk"/>
</dbReference>
<accession>A0A6A5BLX2</accession>
<dbReference type="GO" id="GO:0046961">
    <property type="term" value="F:proton-transporting ATPase activity, rotational mechanism"/>
    <property type="evidence" value="ECO:0007669"/>
    <property type="project" value="InterPro"/>
</dbReference>
<sequence length="123" mass="13588">MSKPTKLRTGSTALLGIIGDEETVTGFLLAGIGDNDAKHAENFLVVTPSTPQSQIEDAFKKLTSRDDIAILLINQHIAESIRYLLDSYSQITPAILEIPSKDSPYDPSKDYILSRVKMFFSEN</sequence>
<dbReference type="InterPro" id="IPR008218">
    <property type="entry name" value="ATPase_V1-cplx_f_g_su"/>
</dbReference>